<evidence type="ECO:0000313" key="2">
    <source>
        <dbReference type="Proteomes" id="UP000240934"/>
    </source>
</evidence>
<keyword evidence="2" id="KW-1185">Reference proteome</keyword>
<accession>A0A2H4YF39</accession>
<organism evidence="1 2">
    <name type="scientific">Aeromonas phage Ah1</name>
    <dbReference type="NCBI Taxonomy" id="2053701"/>
    <lineage>
        <taxon>Viruses</taxon>
        <taxon>Duplodnaviria</taxon>
        <taxon>Heunggongvirae</taxon>
        <taxon>Uroviricota</taxon>
        <taxon>Caudoviricetes</taxon>
        <taxon>Pantevenvirales</taxon>
        <taxon>Straboviridae</taxon>
        <taxon>Cinqassovirus</taxon>
        <taxon>Cinqassovirus ah1</taxon>
    </lineage>
</organism>
<proteinExistence type="predicted"/>
<evidence type="ECO:0000313" key="1">
    <source>
        <dbReference type="EMBL" id="AUE22789.1"/>
    </source>
</evidence>
<protein>
    <submittedName>
        <fullName evidence="1">Uncharacterized protein</fullName>
    </submittedName>
</protein>
<reference evidence="1 2" key="1">
    <citation type="submission" date="2017-10" db="EMBL/GenBank/DDBJ databases">
        <title>Antibacterial composition for extension of chilled fish shelf life and decreasing of risk of food-borne infections, bacteriophage strains for its preparation.</title>
        <authorList>
            <person name="Zulkarneev E.R."/>
            <person name="Aleshkin A.V."/>
            <person name="Rubalsky O.V."/>
            <person name="Kiseleva I.A."/>
            <person name="Rubalskii E.O."/>
            <person name="Lebedev S.N."/>
        </authorList>
    </citation>
    <scope>NUCLEOTIDE SEQUENCE [LARGE SCALE GENOMIC DNA]</scope>
</reference>
<sequence length="131" mass="15271">MPSVIKVENGRRVYAFGKHEDVFGNEMKAGDLVVHSDNGFGIVVKVCDVSVRVYEIPTIELDKEYEVQFVKEAPRWKMPAWSDSKVVKCMNCTRRIVETLPNRDFVVEYTFSNGGKFYAKMNWQYEETDFR</sequence>
<gene>
    <name evidence="1" type="ORF">Ah1_00271</name>
</gene>
<name>A0A2H4YF39_9CAUD</name>
<dbReference type="EMBL" id="MG250483">
    <property type="protein sequence ID" value="AUE22789.1"/>
    <property type="molecule type" value="Genomic_DNA"/>
</dbReference>
<dbReference type="Proteomes" id="UP000240934">
    <property type="component" value="Segment"/>
</dbReference>